<evidence type="ECO:0000313" key="2">
    <source>
        <dbReference type="Proteomes" id="UP000268014"/>
    </source>
</evidence>
<reference evidence="1 2" key="2">
    <citation type="submission" date="2018-11" db="EMBL/GenBank/DDBJ databases">
        <authorList>
            <consortium name="Pathogen Informatics"/>
        </authorList>
    </citation>
    <scope>NUCLEOTIDE SEQUENCE [LARGE SCALE GENOMIC DNA]</scope>
    <source>
        <strain evidence="1 2">MHpl1</strain>
    </source>
</reference>
<dbReference type="WBParaSite" id="HPLM_0000502301-mRNA-1">
    <property type="protein sequence ID" value="HPLM_0000502301-mRNA-1"/>
    <property type="gene ID" value="HPLM_0000502301"/>
</dbReference>
<sequence length="52" mass="6386">MIDQAKFDRWATADRREYWISTWHRSERHCLLAAHVDVGVLRWVPLEFYLIK</sequence>
<organism evidence="3">
    <name type="scientific">Haemonchus placei</name>
    <name type="common">Barber's pole worm</name>
    <dbReference type="NCBI Taxonomy" id="6290"/>
    <lineage>
        <taxon>Eukaryota</taxon>
        <taxon>Metazoa</taxon>
        <taxon>Ecdysozoa</taxon>
        <taxon>Nematoda</taxon>
        <taxon>Chromadorea</taxon>
        <taxon>Rhabditida</taxon>
        <taxon>Rhabditina</taxon>
        <taxon>Rhabditomorpha</taxon>
        <taxon>Strongyloidea</taxon>
        <taxon>Trichostrongylidae</taxon>
        <taxon>Haemonchus</taxon>
    </lineage>
</organism>
<dbReference type="Proteomes" id="UP000268014">
    <property type="component" value="Unassembled WGS sequence"/>
</dbReference>
<name>A0A0N4W518_HAEPC</name>
<reference evidence="3" key="1">
    <citation type="submission" date="2017-02" db="UniProtKB">
        <authorList>
            <consortium name="WormBaseParasite"/>
        </authorList>
    </citation>
    <scope>IDENTIFICATION</scope>
</reference>
<evidence type="ECO:0000313" key="1">
    <source>
        <dbReference type="EMBL" id="VDO24632.1"/>
    </source>
</evidence>
<keyword evidence="2" id="KW-1185">Reference proteome</keyword>
<gene>
    <name evidence="1" type="ORF">HPLM_LOCUS5015</name>
</gene>
<protein>
    <submittedName>
        <fullName evidence="3">Neur_chan_LBD domain-containing protein</fullName>
    </submittedName>
</protein>
<proteinExistence type="predicted"/>
<accession>A0A0N4W518</accession>
<dbReference type="EMBL" id="UZAF01016278">
    <property type="protein sequence ID" value="VDO24632.1"/>
    <property type="molecule type" value="Genomic_DNA"/>
</dbReference>
<dbReference type="AlphaFoldDB" id="A0A0N4W518"/>
<evidence type="ECO:0000313" key="3">
    <source>
        <dbReference type="WBParaSite" id="HPLM_0000502301-mRNA-1"/>
    </source>
</evidence>